<dbReference type="InterPro" id="IPR041525">
    <property type="entry name" value="N/Namide_PRibTrfase"/>
</dbReference>
<evidence type="ECO:0000259" key="11">
    <source>
        <dbReference type="Pfam" id="PF17767"/>
    </source>
</evidence>
<dbReference type="NCBIfam" id="TIGR01513">
    <property type="entry name" value="NAPRTase_put"/>
    <property type="match status" value="1"/>
</dbReference>
<dbReference type="InterPro" id="IPR013785">
    <property type="entry name" value="Aldolase_TIM"/>
</dbReference>
<comment type="pathway">
    <text evidence="1 9">Cofactor biosynthesis; NAD(+) biosynthesis; nicotinate D-ribonucleotide from nicotinate: step 1/1.</text>
</comment>
<dbReference type="EMBL" id="FNIJ01000004">
    <property type="protein sequence ID" value="SDN62778.1"/>
    <property type="molecule type" value="Genomic_DNA"/>
</dbReference>
<dbReference type="PANTHER" id="PTHR11098:SF1">
    <property type="entry name" value="NICOTINATE PHOSPHORIBOSYLTRANSFERASE"/>
    <property type="match status" value="1"/>
</dbReference>
<keyword evidence="14" id="KW-1185">Reference proteome</keyword>
<dbReference type="InterPro" id="IPR041619">
    <property type="entry name" value="NAPRTase_C"/>
</dbReference>
<dbReference type="CDD" id="cd01570">
    <property type="entry name" value="NAPRTase_A"/>
    <property type="match status" value="1"/>
</dbReference>
<dbReference type="InterPro" id="IPR040727">
    <property type="entry name" value="NAPRTase_N"/>
</dbReference>
<dbReference type="SUPFAM" id="SSF51690">
    <property type="entry name" value="Nicotinate/Quinolinate PRTase C-terminal domain-like"/>
    <property type="match status" value="1"/>
</dbReference>
<comment type="function">
    <text evidence="9">Catalyzes the first step in the biosynthesis of NAD from nicotinic acid, the ATP-dependent synthesis of beta-nicotinate D-ribonucleotide from nicotinate and 5-phospho-D-ribose 1-phosphate.</text>
</comment>
<gene>
    <name evidence="13" type="ORF">SAMN05216193_10463</name>
</gene>
<feature type="domain" description="Nicotinate phosphoribosyltransferase C-terminal" evidence="12">
    <location>
        <begin position="383"/>
        <end position="441"/>
    </location>
</feature>
<dbReference type="GO" id="GO:0034355">
    <property type="term" value="P:NAD+ biosynthetic process via the salvage pathway"/>
    <property type="evidence" value="ECO:0007669"/>
    <property type="project" value="TreeGrafter"/>
</dbReference>
<dbReference type="InterPro" id="IPR006405">
    <property type="entry name" value="Nic_PRibTrfase_pncB"/>
</dbReference>
<feature type="domain" description="Nicotinate phosphoribosyltransferase N-terminal" evidence="11">
    <location>
        <begin position="14"/>
        <end position="136"/>
    </location>
</feature>
<evidence type="ECO:0000313" key="14">
    <source>
        <dbReference type="Proteomes" id="UP000242957"/>
    </source>
</evidence>
<evidence type="ECO:0000259" key="12">
    <source>
        <dbReference type="Pfam" id="PF17956"/>
    </source>
</evidence>
<evidence type="ECO:0000259" key="10">
    <source>
        <dbReference type="Pfam" id="PF04095"/>
    </source>
</evidence>
<dbReference type="SUPFAM" id="SSF54675">
    <property type="entry name" value="Nicotinate/Quinolinate PRTase N-terminal domain-like"/>
    <property type="match status" value="1"/>
</dbReference>
<keyword evidence="13" id="KW-0328">Glycosyltransferase</keyword>
<evidence type="ECO:0000256" key="2">
    <source>
        <dbReference type="ARBA" id="ARBA00010897"/>
    </source>
</evidence>
<comment type="similarity">
    <text evidence="2 9">Belongs to the NAPRTase family.</text>
</comment>
<evidence type="ECO:0000256" key="4">
    <source>
        <dbReference type="ARBA" id="ARBA00022553"/>
    </source>
</evidence>
<accession>A0A1H0CY50</accession>
<organism evidence="13 14">
    <name type="scientific">Pseudomonas jinjuensis</name>
    <dbReference type="NCBI Taxonomy" id="198616"/>
    <lineage>
        <taxon>Bacteria</taxon>
        <taxon>Pseudomonadati</taxon>
        <taxon>Pseudomonadota</taxon>
        <taxon>Gammaproteobacteria</taxon>
        <taxon>Pseudomonadales</taxon>
        <taxon>Pseudomonadaceae</taxon>
        <taxon>Pseudomonas</taxon>
    </lineage>
</organism>
<keyword evidence="7 9" id="KW-0808">Transferase</keyword>
<dbReference type="GO" id="GO:0004516">
    <property type="term" value="F:nicotinate phosphoribosyltransferase activity"/>
    <property type="evidence" value="ECO:0007669"/>
    <property type="project" value="UniProtKB-UniRule"/>
</dbReference>
<evidence type="ECO:0000256" key="9">
    <source>
        <dbReference type="RuleBase" id="RU365100"/>
    </source>
</evidence>
<dbReference type="EC" id="6.3.4.21" evidence="3 9"/>
<keyword evidence="4" id="KW-0597">Phosphoprotein</keyword>
<evidence type="ECO:0000256" key="6">
    <source>
        <dbReference type="ARBA" id="ARBA00022642"/>
    </source>
</evidence>
<proteinExistence type="inferred from homology"/>
<dbReference type="NCBIfam" id="NF009131">
    <property type="entry name" value="PRK12484.1"/>
    <property type="match status" value="1"/>
</dbReference>
<dbReference type="InterPro" id="IPR036068">
    <property type="entry name" value="Nicotinate_pribotase-like_C"/>
</dbReference>
<dbReference type="GO" id="GO:0016757">
    <property type="term" value="F:glycosyltransferase activity"/>
    <property type="evidence" value="ECO:0007669"/>
    <property type="project" value="UniProtKB-KW"/>
</dbReference>
<evidence type="ECO:0000256" key="1">
    <source>
        <dbReference type="ARBA" id="ARBA00004952"/>
    </source>
</evidence>
<dbReference type="Pfam" id="PF04095">
    <property type="entry name" value="NAPRTase"/>
    <property type="match status" value="1"/>
</dbReference>
<dbReference type="Pfam" id="PF17956">
    <property type="entry name" value="NAPRTase_C"/>
    <property type="match status" value="1"/>
</dbReference>
<dbReference type="Proteomes" id="UP000242957">
    <property type="component" value="Unassembled WGS sequence"/>
</dbReference>
<dbReference type="UniPathway" id="UPA00253">
    <property type="reaction ID" value="UER00457"/>
</dbReference>
<evidence type="ECO:0000256" key="7">
    <source>
        <dbReference type="ARBA" id="ARBA00022679"/>
    </source>
</evidence>
<dbReference type="Pfam" id="PF17767">
    <property type="entry name" value="NAPRTase_N"/>
    <property type="match status" value="1"/>
</dbReference>
<dbReference type="NCBIfam" id="NF006696">
    <property type="entry name" value="PRK09243.1-3"/>
    <property type="match status" value="1"/>
</dbReference>
<sequence length="454" mass="49504">MSHQPPRLATPGVLLTDLYQLTMLQGYFEHDMFETAVFEFFPRKLPACRNFYVAAGLEQALDYLEGLRFSPAELEWLGGQGMFRPAFIDYLANLRFTGEVHAMAEGTPFFPHEPILRVTAPLPEAQLVESRLINLLHFQSLIASKAARVVRVARGKTLVDFGLRRAHGAEAGLLAARAGYLVGFSASASVLAGAQFGIPLAGTMAHSFIQAHSDEVEAFEHFAHSLPGSVVLLIDTYDTEAAAQKVVDLAPRLAAEGIRIRGVRLDSGDLGEHARRVRAILDRGGLREATIFASGNVDEYLILRLEEQGAPIDGYGVGTHLDTSADAPALDCAYKLQEYAGQPRRKRSEGKATWPGRKQVFRRYDGDGHCCGDTLTLEGHDADGEALIHPVMRAGKRLQPAPALDELRANALRQLDRLPPALHSLDPAPPYPVEISPALEALAAEADRLIRGRG</sequence>
<protein>
    <recommendedName>
        <fullName evidence="3 9">Nicotinate phosphoribosyltransferase</fullName>
        <ecNumber evidence="3 9">6.3.4.21</ecNumber>
    </recommendedName>
</protein>
<dbReference type="RefSeq" id="WP_084314333.1">
    <property type="nucleotide sequence ID" value="NZ_FNIJ01000004.1"/>
</dbReference>
<evidence type="ECO:0000256" key="5">
    <source>
        <dbReference type="ARBA" id="ARBA00022598"/>
    </source>
</evidence>
<keyword evidence="5 9" id="KW-0436">Ligase</keyword>
<dbReference type="Gene3D" id="3.20.20.70">
    <property type="entry name" value="Aldolase class I"/>
    <property type="match status" value="1"/>
</dbReference>
<dbReference type="AlphaFoldDB" id="A0A1H0CY50"/>
<dbReference type="PIRSF" id="PIRSF000484">
    <property type="entry name" value="NAPRT"/>
    <property type="match status" value="1"/>
</dbReference>
<dbReference type="Gene3D" id="3.20.140.10">
    <property type="entry name" value="nicotinate phosphoribosyltransferase"/>
    <property type="match status" value="2"/>
</dbReference>
<dbReference type="PANTHER" id="PTHR11098">
    <property type="entry name" value="NICOTINATE PHOSPHORIBOSYLTRANSFERASE"/>
    <property type="match status" value="1"/>
</dbReference>
<reference evidence="14" key="1">
    <citation type="submission" date="2016-10" db="EMBL/GenBank/DDBJ databases">
        <authorList>
            <person name="Varghese N."/>
            <person name="Submissions S."/>
        </authorList>
    </citation>
    <scope>NUCLEOTIDE SEQUENCE [LARGE SCALE GENOMIC DNA]</scope>
    <source>
        <strain evidence="14">JCM 21621</strain>
    </source>
</reference>
<comment type="PTM">
    <text evidence="9">Transiently phosphorylated on a His residue during the reaction cycle. Phosphorylation strongly increases the affinity for substrates and increases the rate of nicotinate D-ribonucleotide production. Dephosphorylation regenerates the low-affinity form of the enzyme, leading to product release.</text>
</comment>
<evidence type="ECO:0000256" key="3">
    <source>
        <dbReference type="ARBA" id="ARBA00013236"/>
    </source>
</evidence>
<feature type="domain" description="Nicotinate/nicotinamide phosphoribosyltransferase" evidence="10">
    <location>
        <begin position="158"/>
        <end position="281"/>
    </location>
</feature>
<dbReference type="OrthoDB" id="9771406at2"/>
<name>A0A1H0CY50_9PSED</name>
<dbReference type="STRING" id="198616.SAMN05216193_10463"/>
<evidence type="ECO:0000256" key="8">
    <source>
        <dbReference type="ARBA" id="ARBA00048668"/>
    </source>
</evidence>
<dbReference type="InterPro" id="IPR007229">
    <property type="entry name" value="Nic_PRibTrfase-Fam"/>
</dbReference>
<evidence type="ECO:0000313" key="13">
    <source>
        <dbReference type="EMBL" id="SDN62778.1"/>
    </source>
</evidence>
<keyword evidence="6 9" id="KW-0662">Pyridine nucleotide biosynthesis</keyword>
<dbReference type="GO" id="GO:0005829">
    <property type="term" value="C:cytosol"/>
    <property type="evidence" value="ECO:0007669"/>
    <property type="project" value="TreeGrafter"/>
</dbReference>
<comment type="catalytic activity">
    <reaction evidence="8 9">
        <text>5-phospho-alpha-D-ribose 1-diphosphate + nicotinate + ATP + H2O = nicotinate beta-D-ribonucleotide + ADP + phosphate + diphosphate</text>
        <dbReference type="Rhea" id="RHEA:36163"/>
        <dbReference type="ChEBI" id="CHEBI:15377"/>
        <dbReference type="ChEBI" id="CHEBI:30616"/>
        <dbReference type="ChEBI" id="CHEBI:32544"/>
        <dbReference type="ChEBI" id="CHEBI:33019"/>
        <dbReference type="ChEBI" id="CHEBI:43474"/>
        <dbReference type="ChEBI" id="CHEBI:57502"/>
        <dbReference type="ChEBI" id="CHEBI:58017"/>
        <dbReference type="ChEBI" id="CHEBI:456216"/>
        <dbReference type="EC" id="6.3.4.21"/>
    </reaction>
</comment>